<feature type="non-terminal residue" evidence="2">
    <location>
        <position position="180"/>
    </location>
</feature>
<dbReference type="Gene3D" id="3.40.50.150">
    <property type="entry name" value="Vaccinia Virus protein VP39"/>
    <property type="match status" value="1"/>
</dbReference>
<feature type="region of interest" description="Disordered" evidence="1">
    <location>
        <begin position="1"/>
        <end position="27"/>
    </location>
</feature>
<sequence>SRRKPKPAEKGVRQEPEISSKKIPASAKKSHTLRLSNFFDNNPHLLPVKKHIPEKYFALKRVTQPENLYLIDEQVAKKAAAYILPRIKQNENQIVCETNAGLGFITSYLLENGVKLVRLYESCPDFKVYLKDLFRSYRGRVELFTKDIFLLHRYDYIDKQDHGNRVEQLLKRVPKKNWMD</sequence>
<dbReference type="GO" id="GO:0016740">
    <property type="term" value="F:transferase activity"/>
    <property type="evidence" value="ECO:0007669"/>
    <property type="project" value="UniProtKB-KW"/>
</dbReference>
<dbReference type="EMBL" id="QDEB01079315">
    <property type="protein sequence ID" value="RZC34521.1"/>
    <property type="molecule type" value="Genomic_DNA"/>
</dbReference>
<keyword evidence="2" id="KW-0808">Transferase</keyword>
<feature type="compositionally biased region" description="Basic and acidic residues" evidence="1">
    <location>
        <begin position="1"/>
        <end position="20"/>
    </location>
</feature>
<name>A0A482VNL2_ASBVE</name>
<dbReference type="InterPro" id="IPR029063">
    <property type="entry name" value="SAM-dependent_MTases_sf"/>
</dbReference>
<keyword evidence="3" id="KW-1185">Reference proteome</keyword>
<gene>
    <name evidence="2" type="ORF">BDFB_001530</name>
</gene>
<organism evidence="2 3">
    <name type="scientific">Asbolus verrucosus</name>
    <name type="common">Desert ironclad beetle</name>
    <dbReference type="NCBI Taxonomy" id="1661398"/>
    <lineage>
        <taxon>Eukaryota</taxon>
        <taxon>Metazoa</taxon>
        <taxon>Ecdysozoa</taxon>
        <taxon>Arthropoda</taxon>
        <taxon>Hexapoda</taxon>
        <taxon>Insecta</taxon>
        <taxon>Pterygota</taxon>
        <taxon>Neoptera</taxon>
        <taxon>Endopterygota</taxon>
        <taxon>Coleoptera</taxon>
        <taxon>Polyphaga</taxon>
        <taxon>Cucujiformia</taxon>
        <taxon>Tenebrionidae</taxon>
        <taxon>Pimeliinae</taxon>
        <taxon>Asbolus</taxon>
    </lineage>
</organism>
<comment type="caution">
    <text evidence="2">The sequence shown here is derived from an EMBL/GenBank/DDBJ whole genome shotgun (WGS) entry which is preliminary data.</text>
</comment>
<dbReference type="SUPFAM" id="SSF53335">
    <property type="entry name" value="S-adenosyl-L-methionine-dependent methyltransferases"/>
    <property type="match status" value="1"/>
</dbReference>
<evidence type="ECO:0000313" key="3">
    <source>
        <dbReference type="Proteomes" id="UP000292052"/>
    </source>
</evidence>
<dbReference type="Proteomes" id="UP000292052">
    <property type="component" value="Unassembled WGS sequence"/>
</dbReference>
<protein>
    <submittedName>
        <fullName evidence="2">Dimethyladenosine transferase 2, mitochondrial</fullName>
    </submittedName>
</protein>
<evidence type="ECO:0000256" key="1">
    <source>
        <dbReference type="SAM" id="MobiDB-lite"/>
    </source>
</evidence>
<reference evidence="2 3" key="1">
    <citation type="submission" date="2017-03" db="EMBL/GenBank/DDBJ databases">
        <title>Genome of the blue death feigning beetle - Asbolus verrucosus.</title>
        <authorList>
            <person name="Rider S.D."/>
        </authorList>
    </citation>
    <scope>NUCLEOTIDE SEQUENCE [LARGE SCALE GENOMIC DNA]</scope>
    <source>
        <strain evidence="2">Butters</strain>
        <tissue evidence="2">Head and leg muscle</tissue>
    </source>
</reference>
<proteinExistence type="predicted"/>
<dbReference type="STRING" id="1661398.A0A482VNL2"/>
<feature type="non-terminal residue" evidence="2">
    <location>
        <position position="1"/>
    </location>
</feature>
<accession>A0A482VNL2</accession>
<evidence type="ECO:0000313" key="2">
    <source>
        <dbReference type="EMBL" id="RZC34521.1"/>
    </source>
</evidence>
<dbReference type="AlphaFoldDB" id="A0A482VNL2"/>
<dbReference type="OrthoDB" id="9895503at2759"/>